<organism evidence="1 2">
    <name type="scientific">Dactylosporangium roseum</name>
    <dbReference type="NCBI Taxonomy" id="47989"/>
    <lineage>
        <taxon>Bacteria</taxon>
        <taxon>Bacillati</taxon>
        <taxon>Actinomycetota</taxon>
        <taxon>Actinomycetes</taxon>
        <taxon>Micromonosporales</taxon>
        <taxon>Micromonosporaceae</taxon>
        <taxon>Dactylosporangium</taxon>
    </lineage>
</organism>
<gene>
    <name evidence="1" type="ORF">Drose_05870</name>
</gene>
<keyword evidence="2" id="KW-1185">Reference proteome</keyword>
<dbReference type="RefSeq" id="WP_260727161.1">
    <property type="nucleotide sequence ID" value="NZ_BAAABS010000033.1"/>
</dbReference>
<proteinExistence type="predicted"/>
<protein>
    <submittedName>
        <fullName evidence="1">Uncharacterized protein</fullName>
    </submittedName>
</protein>
<dbReference type="EMBL" id="CP073721">
    <property type="protein sequence ID" value="UWZ37798.1"/>
    <property type="molecule type" value="Genomic_DNA"/>
</dbReference>
<evidence type="ECO:0000313" key="1">
    <source>
        <dbReference type="EMBL" id="UWZ37798.1"/>
    </source>
</evidence>
<name>A0ABY5Z9X1_9ACTN</name>
<evidence type="ECO:0000313" key="2">
    <source>
        <dbReference type="Proteomes" id="UP001058271"/>
    </source>
</evidence>
<reference evidence="1" key="1">
    <citation type="submission" date="2021-04" db="EMBL/GenBank/DDBJ databases">
        <title>Biosynthetic gene clusters of Dactylosporangioum roseum.</title>
        <authorList>
            <person name="Hartkoorn R.C."/>
            <person name="Beaudoing E."/>
            <person name="Hot D."/>
            <person name="Moureu S."/>
        </authorList>
    </citation>
    <scope>NUCLEOTIDE SEQUENCE</scope>
    <source>
        <strain evidence="1">NRRL B-16295</strain>
    </source>
</reference>
<sequence length="137" mass="15955">MKAAFAAEAIGLRPADDRLYRQLGIRGEMHRARRPWVARLEGLCPVYGYRREFLDPDIDYTDANGNGSRGVVFRWVLESGRFYETRYPVSWSRMGHRFLTATPEGDVVDVTEAQIRARWEEEEVRRRWANEASGLTF</sequence>
<dbReference type="Proteomes" id="UP001058271">
    <property type="component" value="Chromosome"/>
</dbReference>
<accession>A0ABY5Z9X1</accession>